<feature type="chain" id="PRO_5015030575" evidence="9">
    <location>
        <begin position="20"/>
        <end position="406"/>
    </location>
</feature>
<dbReference type="WormBase" id="SRAE_1000301600">
    <property type="protein sequence ID" value="SRP12326"/>
    <property type="gene ID" value="WBGene00259633"/>
</dbReference>
<dbReference type="Gene3D" id="2.60.40.4100">
    <property type="entry name" value="Zona pellucida, ZP-C domain"/>
    <property type="match status" value="1"/>
</dbReference>
<evidence type="ECO:0000256" key="6">
    <source>
        <dbReference type="ARBA" id="ARBA00022989"/>
    </source>
</evidence>
<keyword evidence="7 8" id="KW-0472">Membrane</keyword>
<reference evidence="13" key="2">
    <citation type="submission" date="2020-12" db="UniProtKB">
        <authorList>
            <consortium name="WormBaseParasite"/>
        </authorList>
    </citation>
    <scope>IDENTIFICATION</scope>
</reference>
<evidence type="ECO:0000256" key="1">
    <source>
        <dbReference type="ARBA" id="ARBA00004251"/>
    </source>
</evidence>
<dbReference type="WBParaSite" id="SRAE_1000301600.1">
    <property type="protein sequence ID" value="SRAE_1000301600.1"/>
    <property type="gene ID" value="WBGene00259633"/>
</dbReference>
<keyword evidence="6 8" id="KW-1133">Transmembrane helix</keyword>
<dbReference type="InterPro" id="IPR042235">
    <property type="entry name" value="ZP-C_dom"/>
</dbReference>
<comment type="subcellular location">
    <subcellularLocation>
        <location evidence="1">Cell membrane</location>
        <topology evidence="1">Single-pass type I membrane protein</topology>
    </subcellularLocation>
</comment>
<dbReference type="STRING" id="34506.A0A090L9H1"/>
<evidence type="ECO:0000313" key="11">
    <source>
        <dbReference type="EMBL" id="CEF64763.1"/>
    </source>
</evidence>
<proteinExistence type="predicted"/>
<dbReference type="GO" id="GO:0005886">
    <property type="term" value="C:plasma membrane"/>
    <property type="evidence" value="ECO:0007669"/>
    <property type="project" value="UniProtKB-SubCell"/>
</dbReference>
<sequence length="406" mass="45084">MISISILMIIFYKLNTIKGEYQENSVIGVPKVVCEDNDVSLDIITSKPFIGNIFVKGHAKDDACKQSYSSNGTSLYSLPLGECGMQRLRTANPKGISFSVTIIVSFHPSGFITKNDKAYRIRCFYMEPEEIVTNSIEVSSLTTSEIQDEMPMPVCDYSVRKNSVDGPLLTYGNVGDIAYHVWECKGTSNIGMLIKKCYVADGDGDNHSIIDVNGCTTDKFLLSEVTYNKNLMKAYATSSIFKYADSNQLYFTCQIRLCQKQMGLCEGVTPPTCSTTKEFTSNKKKIEEDNNDTSITSKVKSTEKRSELVTSSNGLLVLKSGKNKREVEKVIENRNLMEIDVASPELLVLDQGEAVSFTHRDNYCIPNILLLLIPISLIVIIFLTSILTLMISNVVTKKNICNGICV</sequence>
<keyword evidence="2" id="KW-0193">Cuticle</keyword>
<keyword evidence="5 9" id="KW-0732">Signal</keyword>
<dbReference type="Proteomes" id="UP000035682">
    <property type="component" value="Unplaced"/>
</dbReference>
<evidence type="ECO:0000256" key="7">
    <source>
        <dbReference type="ARBA" id="ARBA00023136"/>
    </source>
</evidence>
<feature type="signal peptide" evidence="9">
    <location>
        <begin position="1"/>
        <end position="19"/>
    </location>
</feature>
<keyword evidence="3" id="KW-1003">Cell membrane</keyword>
<dbReference type="OrthoDB" id="6139674at2759"/>
<dbReference type="InterPro" id="IPR001507">
    <property type="entry name" value="ZP_dom"/>
</dbReference>
<protein>
    <submittedName>
        <fullName evidence="11 13">Zona pellucida domain-containing protein</fullName>
    </submittedName>
</protein>
<dbReference type="Pfam" id="PF25057">
    <property type="entry name" value="CUT_N"/>
    <property type="match status" value="1"/>
</dbReference>
<evidence type="ECO:0000313" key="14">
    <source>
        <dbReference type="WormBase" id="SRAE_1000301600"/>
    </source>
</evidence>
<evidence type="ECO:0000256" key="3">
    <source>
        <dbReference type="ARBA" id="ARBA00022475"/>
    </source>
</evidence>
<feature type="domain" description="ZP" evidence="10">
    <location>
        <begin position="33"/>
        <end position="276"/>
    </location>
</feature>
<dbReference type="OMA" id="IRTSEPY"/>
<keyword evidence="4 8" id="KW-0812">Transmembrane</keyword>
<dbReference type="SMART" id="SM00241">
    <property type="entry name" value="ZP"/>
    <property type="match status" value="1"/>
</dbReference>
<dbReference type="InterPro" id="IPR056953">
    <property type="entry name" value="CUT_N"/>
</dbReference>
<evidence type="ECO:0000256" key="2">
    <source>
        <dbReference type="ARBA" id="ARBA00022460"/>
    </source>
</evidence>
<dbReference type="PANTHER" id="PTHR22907">
    <property type="entry name" value="GH04558P"/>
    <property type="match status" value="1"/>
</dbReference>
<dbReference type="InterPro" id="IPR057475">
    <property type="entry name" value="CUT_C"/>
</dbReference>
<evidence type="ECO:0000256" key="9">
    <source>
        <dbReference type="SAM" id="SignalP"/>
    </source>
</evidence>
<name>A0A090L9H1_STRRB</name>
<dbReference type="EMBL" id="LN609528">
    <property type="protein sequence ID" value="CEF64763.1"/>
    <property type="molecule type" value="Genomic_DNA"/>
</dbReference>
<dbReference type="RefSeq" id="XP_024503964.1">
    <property type="nucleotide sequence ID" value="XM_024650159.1"/>
</dbReference>
<dbReference type="CTD" id="36377128"/>
<evidence type="ECO:0000256" key="5">
    <source>
        <dbReference type="ARBA" id="ARBA00022729"/>
    </source>
</evidence>
<evidence type="ECO:0000313" key="12">
    <source>
        <dbReference type="Proteomes" id="UP000035682"/>
    </source>
</evidence>
<evidence type="ECO:0000259" key="10">
    <source>
        <dbReference type="SMART" id="SM00241"/>
    </source>
</evidence>
<keyword evidence="12" id="KW-1185">Reference proteome</keyword>
<organism evidence="11">
    <name type="scientific">Strongyloides ratti</name>
    <name type="common">Parasitic roundworm</name>
    <dbReference type="NCBI Taxonomy" id="34506"/>
    <lineage>
        <taxon>Eukaryota</taxon>
        <taxon>Metazoa</taxon>
        <taxon>Ecdysozoa</taxon>
        <taxon>Nematoda</taxon>
        <taxon>Chromadorea</taxon>
        <taxon>Rhabditida</taxon>
        <taxon>Tylenchina</taxon>
        <taxon>Panagrolaimomorpha</taxon>
        <taxon>Strongyloidoidea</taxon>
        <taxon>Strongyloididae</taxon>
        <taxon>Strongyloides</taxon>
    </lineage>
</organism>
<evidence type="ECO:0000256" key="4">
    <source>
        <dbReference type="ARBA" id="ARBA00022692"/>
    </source>
</evidence>
<evidence type="ECO:0000313" key="13">
    <source>
        <dbReference type="WBParaSite" id="SRAE_1000301600.1"/>
    </source>
</evidence>
<dbReference type="Pfam" id="PF25301">
    <property type="entry name" value="CUT_C"/>
    <property type="match status" value="1"/>
</dbReference>
<reference evidence="11 12" key="1">
    <citation type="submission" date="2014-09" db="EMBL/GenBank/DDBJ databases">
        <authorList>
            <person name="Martin A.A."/>
        </authorList>
    </citation>
    <scope>NUCLEOTIDE SEQUENCE</scope>
    <source>
        <strain evidence="12">ED321</strain>
        <strain evidence="11">ED321 Heterogonic</strain>
    </source>
</reference>
<evidence type="ECO:0000256" key="8">
    <source>
        <dbReference type="SAM" id="Phobius"/>
    </source>
</evidence>
<dbReference type="GeneID" id="36377128"/>
<dbReference type="PANTHER" id="PTHR22907:SF32">
    <property type="entry name" value="ZP DOMAIN-CONTAINING PROTEIN"/>
    <property type="match status" value="1"/>
</dbReference>
<accession>A0A090L9H1</accession>
<gene>
    <name evidence="11 13 14" type="ORF">SRAE_1000301600</name>
</gene>
<dbReference type="InterPro" id="IPR051962">
    <property type="entry name" value="Cuticlin"/>
</dbReference>
<dbReference type="GO" id="GO:0042302">
    <property type="term" value="F:structural constituent of cuticle"/>
    <property type="evidence" value="ECO:0007669"/>
    <property type="project" value="UniProtKB-KW"/>
</dbReference>
<dbReference type="AlphaFoldDB" id="A0A090L9H1"/>
<feature type="transmembrane region" description="Helical" evidence="8">
    <location>
        <begin position="368"/>
        <end position="391"/>
    </location>
</feature>